<comment type="cofactor">
    <cofactor evidence="1 9">
        <name>pyridoxal 5'-phosphate</name>
        <dbReference type="ChEBI" id="CHEBI:597326"/>
    </cofactor>
</comment>
<dbReference type="InterPro" id="IPR000277">
    <property type="entry name" value="Cys/Met-Metab_PyrdxlP-dep_enz"/>
</dbReference>
<dbReference type="FunFam" id="3.40.640.10:FF:000046">
    <property type="entry name" value="Cystathionine gamma-lyase"/>
    <property type="match status" value="1"/>
</dbReference>
<reference evidence="10 11" key="1">
    <citation type="submission" date="2020-08" db="EMBL/GenBank/DDBJ databases">
        <title>Genomic Encyclopedia of Type Strains, Phase IV (KMG-IV): sequencing the most valuable type-strain genomes for metagenomic binning, comparative biology and taxonomic classification.</title>
        <authorList>
            <person name="Goeker M."/>
        </authorList>
    </citation>
    <scope>NUCLEOTIDE SEQUENCE [LARGE SCALE GENOMIC DNA]</scope>
    <source>
        <strain evidence="10 11">DSM 12706</strain>
    </source>
</reference>
<keyword evidence="4 10" id="KW-0456">Lyase</keyword>
<evidence type="ECO:0000256" key="5">
    <source>
        <dbReference type="ARBA" id="ARBA00046315"/>
    </source>
</evidence>
<dbReference type="SUPFAM" id="SSF53383">
    <property type="entry name" value="PLP-dependent transferases"/>
    <property type="match status" value="1"/>
</dbReference>
<dbReference type="GO" id="GO:0047804">
    <property type="term" value="F:cysteine-S-conjugate beta-lyase activity"/>
    <property type="evidence" value="ECO:0007669"/>
    <property type="project" value="UniProtKB-EC"/>
</dbReference>
<dbReference type="AlphaFoldDB" id="A0A7W7Z4Y1"/>
<comment type="similarity">
    <text evidence="2 9">Belongs to the trans-sulfuration enzymes family.</text>
</comment>
<comment type="caution">
    <text evidence="10">The sequence shown here is derived from an EMBL/GenBank/DDBJ whole genome shotgun (WGS) entry which is preliminary data.</text>
</comment>
<protein>
    <submittedName>
        <fullName evidence="10">Cystathionine beta-lyase</fullName>
        <ecNumber evidence="10">4.4.1.8</ecNumber>
    </submittedName>
</protein>
<evidence type="ECO:0000313" key="10">
    <source>
        <dbReference type="EMBL" id="MBB5047923.1"/>
    </source>
</evidence>
<dbReference type="Proteomes" id="UP000542353">
    <property type="component" value="Unassembled WGS sequence"/>
</dbReference>
<dbReference type="PIRSF" id="PIRSF001434">
    <property type="entry name" value="CGS"/>
    <property type="match status" value="1"/>
</dbReference>
<evidence type="ECO:0000256" key="9">
    <source>
        <dbReference type="RuleBase" id="RU362118"/>
    </source>
</evidence>
<dbReference type="NCBIfam" id="TIGR01324">
    <property type="entry name" value="cysta_beta_ly_B"/>
    <property type="match status" value="1"/>
</dbReference>
<dbReference type="InterPro" id="IPR015422">
    <property type="entry name" value="PyrdxlP-dep_Trfase_small"/>
</dbReference>
<dbReference type="PANTHER" id="PTHR43500:SF1">
    <property type="entry name" value="CYSTATHIONINE BETA-LYASE-RELATED"/>
    <property type="match status" value="1"/>
</dbReference>
<sequence length="404" mass="43351">MLFWSYHMNFSDDDDLPLRTDTQLVTAGRDTAAQKGFVNPPVVRGSTVLYPTAADLHAHRGEFSYGRHGTPTTRALQQALRALEGDACAGVALAPSGVAAISTALLAVLKSGDHLLVCDNAYRPTRLFCDGLLKRYGVTTSYFDPLIGAGIEALFQPNTAAVVVEAPGSQSFEMTDIPAIAAVAHARGALVIDDNTWATPLYHRSLDQGVDISIQAATKYIGGHSDIMFGTISANARAWPQVEDAVRALGVCAGPDDVFLALRGLRTLAVRLKHHQEAGLEMARWLSQRPEVARVLHPALETDPGHAIWKRDFTGASGLFSIVLKPAPQKAVDALLDTVKLFGMGYSWGGFESLAIPFDCTSYRSATKWNPGGPALRLHIGLESVDDLKADLERGFSAFNAATS</sequence>
<dbReference type="InterPro" id="IPR006233">
    <property type="entry name" value="Cys_b_lyase_bac"/>
</dbReference>
<dbReference type="GO" id="GO:0030170">
    <property type="term" value="F:pyridoxal phosphate binding"/>
    <property type="evidence" value="ECO:0007669"/>
    <property type="project" value="InterPro"/>
</dbReference>
<comment type="catalytic activity">
    <reaction evidence="6">
        <text>L,L-cystathionine + H2O = L-homocysteine + pyruvate + NH4(+)</text>
        <dbReference type="Rhea" id="RHEA:13965"/>
        <dbReference type="ChEBI" id="CHEBI:15361"/>
        <dbReference type="ChEBI" id="CHEBI:15377"/>
        <dbReference type="ChEBI" id="CHEBI:28938"/>
        <dbReference type="ChEBI" id="CHEBI:58161"/>
        <dbReference type="ChEBI" id="CHEBI:58199"/>
    </reaction>
</comment>
<dbReference type="EMBL" id="JACHIH010000015">
    <property type="protein sequence ID" value="MBB5047923.1"/>
    <property type="molecule type" value="Genomic_DNA"/>
</dbReference>
<dbReference type="PROSITE" id="PS00868">
    <property type="entry name" value="CYS_MET_METAB_PP"/>
    <property type="match status" value="1"/>
</dbReference>
<accession>A0A7W7Z4Y1</accession>
<evidence type="ECO:0000256" key="7">
    <source>
        <dbReference type="ARBA" id="ARBA00047625"/>
    </source>
</evidence>
<evidence type="ECO:0000256" key="1">
    <source>
        <dbReference type="ARBA" id="ARBA00001933"/>
    </source>
</evidence>
<feature type="modified residue" description="N6-(pyridoxal phosphate)lysine" evidence="8">
    <location>
        <position position="219"/>
    </location>
</feature>
<evidence type="ECO:0000256" key="8">
    <source>
        <dbReference type="PIRSR" id="PIRSR001434-2"/>
    </source>
</evidence>
<evidence type="ECO:0000256" key="6">
    <source>
        <dbReference type="ARBA" id="ARBA00047517"/>
    </source>
</evidence>
<keyword evidence="3 8" id="KW-0663">Pyridoxal phosphate</keyword>
<comment type="pathway">
    <text evidence="5">Amino-acid biosynthesis; L-methionine biosynthesis via de novo pathway; L-homocysteine from L-cystathionine: step 1/1.</text>
</comment>
<dbReference type="PANTHER" id="PTHR43500">
    <property type="entry name" value="CYSTATHIONINE BETA-LYASE-RELATED"/>
    <property type="match status" value="1"/>
</dbReference>
<dbReference type="GO" id="GO:0019450">
    <property type="term" value="P:L-cysteine catabolic process to pyruvate"/>
    <property type="evidence" value="ECO:0007669"/>
    <property type="project" value="TreeGrafter"/>
</dbReference>
<dbReference type="Gene3D" id="3.40.640.10">
    <property type="entry name" value="Type I PLP-dependent aspartate aminotransferase-like (Major domain)"/>
    <property type="match status" value="1"/>
</dbReference>
<name>A0A7W7Z4Y1_9BRAD</name>
<dbReference type="InterPro" id="IPR015424">
    <property type="entry name" value="PyrdxlP-dep_Trfase"/>
</dbReference>
<dbReference type="InterPro" id="IPR015421">
    <property type="entry name" value="PyrdxlP-dep_Trfase_major"/>
</dbReference>
<organism evidence="10 11">
    <name type="scientific">Rhodopseudomonas rhenobacensis</name>
    <dbReference type="NCBI Taxonomy" id="87461"/>
    <lineage>
        <taxon>Bacteria</taxon>
        <taxon>Pseudomonadati</taxon>
        <taxon>Pseudomonadota</taxon>
        <taxon>Alphaproteobacteria</taxon>
        <taxon>Hyphomicrobiales</taxon>
        <taxon>Nitrobacteraceae</taxon>
        <taxon>Rhodopseudomonas</taxon>
    </lineage>
</organism>
<dbReference type="Pfam" id="PF01053">
    <property type="entry name" value="Cys_Met_Meta_PP"/>
    <property type="match status" value="1"/>
</dbReference>
<comment type="catalytic activity">
    <reaction evidence="7">
        <text>an S-substituted L-cysteine + H2O = a thiol + pyruvate + NH4(+)</text>
        <dbReference type="Rhea" id="RHEA:18121"/>
        <dbReference type="ChEBI" id="CHEBI:15361"/>
        <dbReference type="ChEBI" id="CHEBI:15377"/>
        <dbReference type="ChEBI" id="CHEBI:28938"/>
        <dbReference type="ChEBI" id="CHEBI:29256"/>
        <dbReference type="ChEBI" id="CHEBI:58717"/>
        <dbReference type="EC" id="4.4.1.13"/>
    </reaction>
</comment>
<dbReference type="InterPro" id="IPR054542">
    <property type="entry name" value="Cys_met_metab_PP"/>
</dbReference>
<evidence type="ECO:0000256" key="3">
    <source>
        <dbReference type="ARBA" id="ARBA00022898"/>
    </source>
</evidence>
<evidence type="ECO:0000256" key="2">
    <source>
        <dbReference type="ARBA" id="ARBA00009077"/>
    </source>
</evidence>
<gene>
    <name evidence="10" type="ORF">HNR60_002680</name>
</gene>
<keyword evidence="11" id="KW-1185">Reference proteome</keyword>
<proteinExistence type="inferred from homology"/>
<dbReference type="GO" id="GO:0019346">
    <property type="term" value="P:transsulfuration"/>
    <property type="evidence" value="ECO:0007669"/>
    <property type="project" value="InterPro"/>
</dbReference>
<evidence type="ECO:0000256" key="4">
    <source>
        <dbReference type="ARBA" id="ARBA00023239"/>
    </source>
</evidence>
<dbReference type="Gene3D" id="3.90.1150.10">
    <property type="entry name" value="Aspartate Aminotransferase, domain 1"/>
    <property type="match status" value="1"/>
</dbReference>
<dbReference type="EC" id="4.4.1.8" evidence="10"/>
<evidence type="ECO:0000313" key="11">
    <source>
        <dbReference type="Proteomes" id="UP000542353"/>
    </source>
</evidence>